<dbReference type="InterPro" id="IPR008927">
    <property type="entry name" value="6-PGluconate_DH-like_C_sf"/>
</dbReference>
<dbReference type="GO" id="GO:0008442">
    <property type="term" value="F:3-hydroxyisobutyrate dehydrogenase activity"/>
    <property type="evidence" value="ECO:0007669"/>
    <property type="project" value="UniProtKB-EC"/>
</dbReference>
<protein>
    <submittedName>
        <fullName evidence="6">Putative 2-hydroxy-3-oxopropionate reductase</fullName>
        <ecNumber evidence="6">1.1.1.31</ecNumber>
    </submittedName>
</protein>
<dbReference type="SUPFAM" id="SSF48179">
    <property type="entry name" value="6-phosphogluconate dehydrogenase C-terminal domain-like"/>
    <property type="match status" value="1"/>
</dbReference>
<evidence type="ECO:0000256" key="3">
    <source>
        <dbReference type="PIRSR" id="PIRSR000103-1"/>
    </source>
</evidence>
<evidence type="ECO:0000256" key="2">
    <source>
        <dbReference type="ARBA" id="ARBA00023027"/>
    </source>
</evidence>
<dbReference type="PANTHER" id="PTHR22981:SF7">
    <property type="entry name" value="3-HYDROXYISOBUTYRATE DEHYDROGENASE, MITOCHONDRIAL"/>
    <property type="match status" value="1"/>
</dbReference>
<evidence type="ECO:0000256" key="1">
    <source>
        <dbReference type="ARBA" id="ARBA00023002"/>
    </source>
</evidence>
<dbReference type="EC" id="1.1.1.31" evidence="6"/>
<proteinExistence type="predicted"/>
<dbReference type="Gene3D" id="1.10.1040.10">
    <property type="entry name" value="N-(1-d-carboxylethyl)-l-norvaline Dehydrogenase, domain 2"/>
    <property type="match status" value="1"/>
</dbReference>
<dbReference type="GeneID" id="57975073"/>
<dbReference type="HOGENOM" id="CLU_035117_1_1_6"/>
<evidence type="ECO:0000313" key="7">
    <source>
        <dbReference type="Proteomes" id="UP000001971"/>
    </source>
</evidence>
<dbReference type="InterPro" id="IPR015815">
    <property type="entry name" value="HIBADH-related"/>
</dbReference>
<dbReference type="PATRIC" id="fig|360102.15.peg.2860"/>
<dbReference type="GO" id="GO:0016054">
    <property type="term" value="P:organic acid catabolic process"/>
    <property type="evidence" value="ECO:0007669"/>
    <property type="project" value="UniProtKB-ARBA"/>
</dbReference>
<evidence type="ECO:0000313" key="6">
    <source>
        <dbReference type="EMBL" id="ABG15623.1"/>
    </source>
</evidence>
<keyword evidence="2" id="KW-0520">NAD</keyword>
<reference evidence="6 7" key="1">
    <citation type="journal article" date="2006" name="J. Bacteriol.">
        <title>Complete genome sequence of Yersinia pestis strains Antiqua and Nepal516: evidence of gene reduction in an emerging pathogen.</title>
        <authorList>
            <person name="Chain P.S."/>
            <person name="Hu P."/>
            <person name="Malfatti S.A."/>
            <person name="Radnedge L."/>
            <person name="Larimer F."/>
            <person name="Vergez L.M."/>
            <person name="Worsham P."/>
            <person name="Chu M.C."/>
            <person name="Andersen G.L."/>
        </authorList>
    </citation>
    <scope>NUCLEOTIDE SEQUENCE [LARGE SCALE GENOMIC DNA]</scope>
    <source>
        <strain evidence="6 7">Antiqua</strain>
    </source>
</reference>
<keyword evidence="1 6" id="KW-0560">Oxidoreductase</keyword>
<evidence type="ECO:0000259" key="4">
    <source>
        <dbReference type="Pfam" id="PF03446"/>
    </source>
</evidence>
<accession>A0A0E1NVP5</accession>
<dbReference type="GO" id="GO:0050661">
    <property type="term" value="F:NADP binding"/>
    <property type="evidence" value="ECO:0007669"/>
    <property type="project" value="InterPro"/>
</dbReference>
<dbReference type="Pfam" id="PF14833">
    <property type="entry name" value="NAD_binding_11"/>
    <property type="match status" value="1"/>
</dbReference>
<dbReference type="PIRSF" id="PIRSF000103">
    <property type="entry name" value="HIBADH"/>
    <property type="match status" value="1"/>
</dbReference>
<dbReference type="KEGG" id="ypa:YPA_3661"/>
<organism evidence="6 7">
    <name type="scientific">Yersinia pestis bv. Antiqua (strain Antiqua)</name>
    <dbReference type="NCBI Taxonomy" id="360102"/>
    <lineage>
        <taxon>Bacteria</taxon>
        <taxon>Pseudomonadati</taxon>
        <taxon>Pseudomonadota</taxon>
        <taxon>Gammaproteobacteria</taxon>
        <taxon>Enterobacterales</taxon>
        <taxon>Yersiniaceae</taxon>
        <taxon>Yersinia</taxon>
    </lineage>
</organism>
<feature type="active site" evidence="3">
    <location>
        <position position="176"/>
    </location>
</feature>
<dbReference type="GO" id="GO:0051287">
    <property type="term" value="F:NAD binding"/>
    <property type="evidence" value="ECO:0007669"/>
    <property type="project" value="InterPro"/>
</dbReference>
<dbReference type="InterPro" id="IPR036291">
    <property type="entry name" value="NAD(P)-bd_dom_sf"/>
</dbReference>
<dbReference type="RefSeq" id="WP_002210056.1">
    <property type="nucleotide sequence ID" value="NC_008150.1"/>
</dbReference>
<dbReference type="EMBL" id="CP000308">
    <property type="protein sequence ID" value="ABG15623.1"/>
    <property type="molecule type" value="Genomic_DNA"/>
</dbReference>
<dbReference type="InterPro" id="IPR006115">
    <property type="entry name" value="6PGDH_NADP-bd"/>
</dbReference>
<gene>
    <name evidence="6" type="ordered locus">YPA_3661</name>
</gene>
<feature type="domain" description="6-phosphogluconate dehydrogenase NADP-binding" evidence="4">
    <location>
        <begin position="6"/>
        <end position="167"/>
    </location>
</feature>
<dbReference type="Proteomes" id="UP000001971">
    <property type="component" value="Chromosome"/>
</dbReference>
<dbReference type="InterPro" id="IPR002204">
    <property type="entry name" value="3-OH-isobutyrate_DH-rel_CS"/>
</dbReference>
<dbReference type="Pfam" id="PF03446">
    <property type="entry name" value="NAD_binding_2"/>
    <property type="match status" value="1"/>
</dbReference>
<evidence type="ECO:0000259" key="5">
    <source>
        <dbReference type="Pfam" id="PF14833"/>
    </source>
</evidence>
<name>A0A0E1NVP5_YERPA</name>
<dbReference type="SUPFAM" id="SSF51735">
    <property type="entry name" value="NAD(P)-binding Rossmann-fold domains"/>
    <property type="match status" value="1"/>
</dbReference>
<dbReference type="PROSITE" id="PS00895">
    <property type="entry name" value="3_HYDROXYISOBUT_DH"/>
    <property type="match status" value="1"/>
</dbReference>
<feature type="domain" description="3-hydroxyisobutyrate dehydrogenase-like NAD-binding" evidence="5">
    <location>
        <begin position="170"/>
        <end position="291"/>
    </location>
</feature>
<dbReference type="InterPro" id="IPR013328">
    <property type="entry name" value="6PGD_dom2"/>
</dbReference>
<dbReference type="InterPro" id="IPR029154">
    <property type="entry name" value="HIBADH-like_NADP-bd"/>
</dbReference>
<sequence>MKQLQRIGFIGLGKMGTPMVQRLVKAGFELYLCDADITKVQILTAELNAESLTVDNAASLDALITMLPNSEAVEQVLLGSDGISGWVAQLSQAAVVIDMSSSDPERSRRLAILLAVWELDYLDAPVSGGVKKAQNGTLSILIGGEDRVLKSCYTALAAMGEQILFVGPAGSGHAAKALNNYVSATGLLATIEALHVAQRFGIEPEVMTEVLNTSTGRSNTSENKVRQFMLNGSYASGFTLQLMNKDLHIARNLAQRLNYPMRLGMHCVDVWDEVSRRATPMADHTEMYRLLIDKEP</sequence>
<dbReference type="PANTHER" id="PTHR22981">
    <property type="entry name" value="3-HYDROXYISOBUTYRATE DEHYDROGENASE-RELATED"/>
    <property type="match status" value="1"/>
</dbReference>
<dbReference type="AlphaFoldDB" id="A0A0E1NVP5"/>
<dbReference type="Gene3D" id="3.40.50.720">
    <property type="entry name" value="NAD(P)-binding Rossmann-like Domain"/>
    <property type="match status" value="1"/>
</dbReference>